<evidence type="ECO:0000313" key="5">
    <source>
        <dbReference type="Proteomes" id="UP000295509"/>
    </source>
</evidence>
<protein>
    <submittedName>
        <fullName evidence="4">Flagellar biosynthesis protein FlhG</fullName>
    </submittedName>
</protein>
<dbReference type="GO" id="GO:0005829">
    <property type="term" value="C:cytosol"/>
    <property type="evidence" value="ECO:0007669"/>
    <property type="project" value="TreeGrafter"/>
</dbReference>
<dbReference type="OrthoDB" id="5296586at2"/>
<dbReference type="PANTHER" id="PTHR43384:SF6">
    <property type="entry name" value="SEPTUM SITE-DETERMINING PROTEIN MIND HOMOLOG, CHLOROPLASTIC"/>
    <property type="match status" value="1"/>
</dbReference>
<dbReference type="PANTHER" id="PTHR43384">
    <property type="entry name" value="SEPTUM SITE-DETERMINING PROTEIN MIND HOMOLOG, CHLOROPLASTIC-RELATED"/>
    <property type="match status" value="1"/>
</dbReference>
<dbReference type="Gene3D" id="3.40.50.300">
    <property type="entry name" value="P-loop containing nucleotide triphosphate hydrolases"/>
    <property type="match status" value="1"/>
</dbReference>
<keyword evidence="4" id="KW-0282">Flagellum</keyword>
<keyword evidence="4" id="KW-0966">Cell projection</keyword>
<dbReference type="InterPro" id="IPR050625">
    <property type="entry name" value="ParA/MinD_ATPase"/>
</dbReference>
<evidence type="ECO:0000256" key="2">
    <source>
        <dbReference type="ARBA" id="ARBA00022840"/>
    </source>
</evidence>
<dbReference type="Pfam" id="PF01656">
    <property type="entry name" value="CbiA"/>
    <property type="match status" value="1"/>
</dbReference>
<dbReference type="GO" id="GO:0005524">
    <property type="term" value="F:ATP binding"/>
    <property type="evidence" value="ECO:0007669"/>
    <property type="project" value="UniProtKB-KW"/>
</dbReference>
<dbReference type="SUPFAM" id="SSF52540">
    <property type="entry name" value="P-loop containing nucleoside triphosphate hydrolases"/>
    <property type="match status" value="1"/>
</dbReference>
<keyword evidence="4" id="KW-0969">Cilium</keyword>
<sequence length="289" mass="30556">MAKFMSDQAEGLRRLLARHGSRAIAVTGGSAGVGCSTTVVNLAAALAAQGKDVLVVDEHAGEPHAIVAKPDGTAAERFVAFARGEIALDAAIERHGAGFGVLAAPRRHREACRPSQLAAVFDSPADVVLIDVQFERDGLLSDLALQAHDLMMVTRVAAQAITDTYACMKRLHYAYAIAQFRVLVNHVHSVADAQVALDNLADVAGRYLTVALEGAGCVTADPHMARSEALSRCIVEAFPSTSAARDFRHLAGELQYWPMRPAMSSRAPWSASATVTPASHAEQPSAQLA</sequence>
<dbReference type="GO" id="GO:0051782">
    <property type="term" value="P:negative regulation of cell division"/>
    <property type="evidence" value="ECO:0007669"/>
    <property type="project" value="TreeGrafter"/>
</dbReference>
<comment type="caution">
    <text evidence="4">The sequence shown here is derived from an EMBL/GenBank/DDBJ whole genome shotgun (WGS) entry which is preliminary data.</text>
</comment>
<feature type="domain" description="CobQ/CobB/MinD/ParA nucleotide binding" evidence="3">
    <location>
        <begin position="24"/>
        <end position="57"/>
    </location>
</feature>
<organism evidence="4 5">
    <name type="scientific">Paraburkholderia rhizosphaerae</name>
    <dbReference type="NCBI Taxonomy" id="480658"/>
    <lineage>
        <taxon>Bacteria</taxon>
        <taxon>Pseudomonadati</taxon>
        <taxon>Pseudomonadota</taxon>
        <taxon>Betaproteobacteria</taxon>
        <taxon>Burkholderiales</taxon>
        <taxon>Burkholderiaceae</taxon>
        <taxon>Paraburkholderia</taxon>
    </lineage>
</organism>
<dbReference type="Proteomes" id="UP000295509">
    <property type="component" value="Unassembled WGS sequence"/>
</dbReference>
<dbReference type="PROSITE" id="PS51257">
    <property type="entry name" value="PROKAR_LIPOPROTEIN"/>
    <property type="match status" value="1"/>
</dbReference>
<dbReference type="GO" id="GO:0009898">
    <property type="term" value="C:cytoplasmic side of plasma membrane"/>
    <property type="evidence" value="ECO:0007669"/>
    <property type="project" value="TreeGrafter"/>
</dbReference>
<dbReference type="RefSeq" id="WP_134191653.1">
    <property type="nucleotide sequence ID" value="NZ_JBHLUW010000056.1"/>
</dbReference>
<evidence type="ECO:0000313" key="4">
    <source>
        <dbReference type="EMBL" id="TDY51884.1"/>
    </source>
</evidence>
<keyword evidence="1" id="KW-0547">Nucleotide-binding</keyword>
<evidence type="ECO:0000256" key="1">
    <source>
        <dbReference type="ARBA" id="ARBA00022741"/>
    </source>
</evidence>
<dbReference type="AlphaFoldDB" id="A0A4R8LVW1"/>
<evidence type="ECO:0000259" key="3">
    <source>
        <dbReference type="Pfam" id="PF01656"/>
    </source>
</evidence>
<dbReference type="InterPro" id="IPR002586">
    <property type="entry name" value="CobQ/CobB/MinD/ParA_Nub-bd_dom"/>
</dbReference>
<dbReference type="InterPro" id="IPR027417">
    <property type="entry name" value="P-loop_NTPase"/>
</dbReference>
<name>A0A4R8LVW1_9BURK</name>
<dbReference type="EMBL" id="SORE01000006">
    <property type="protein sequence ID" value="TDY51884.1"/>
    <property type="molecule type" value="Genomic_DNA"/>
</dbReference>
<gene>
    <name evidence="4" type="ORF">BX592_106180</name>
</gene>
<reference evidence="4 5" key="1">
    <citation type="submission" date="2019-03" db="EMBL/GenBank/DDBJ databases">
        <title>Genomic Encyclopedia of Type Strains, Phase III (KMG-III): the genomes of soil and plant-associated and newly described type strains.</title>
        <authorList>
            <person name="Whitman W."/>
        </authorList>
    </citation>
    <scope>NUCLEOTIDE SEQUENCE [LARGE SCALE GENOMIC DNA]</scope>
    <source>
        <strain evidence="4 5">LMG 29544</strain>
    </source>
</reference>
<dbReference type="GO" id="GO:0016887">
    <property type="term" value="F:ATP hydrolysis activity"/>
    <property type="evidence" value="ECO:0007669"/>
    <property type="project" value="TreeGrafter"/>
</dbReference>
<keyword evidence="2" id="KW-0067">ATP-binding</keyword>
<accession>A0A4R8LVW1</accession>
<keyword evidence="5" id="KW-1185">Reference proteome</keyword>
<proteinExistence type="predicted"/>